<dbReference type="GO" id="GO:0007165">
    <property type="term" value="P:signal transduction"/>
    <property type="evidence" value="ECO:0007669"/>
    <property type="project" value="InterPro"/>
</dbReference>
<dbReference type="InterPro" id="IPR002545">
    <property type="entry name" value="CheW-lke_dom"/>
</dbReference>
<dbReference type="PROSITE" id="PS50851">
    <property type="entry name" value="CHEW"/>
    <property type="match status" value="3"/>
</dbReference>
<evidence type="ECO:0000256" key="1">
    <source>
        <dbReference type="ARBA" id="ARBA00004496"/>
    </source>
</evidence>
<evidence type="ECO:0000256" key="2">
    <source>
        <dbReference type="ARBA" id="ARBA00021483"/>
    </source>
</evidence>
<evidence type="ECO:0000313" key="5">
    <source>
        <dbReference type="EMBL" id="EGW23313.1"/>
    </source>
</evidence>
<dbReference type="SMART" id="SM00260">
    <property type="entry name" value="CheW"/>
    <property type="match status" value="3"/>
</dbReference>
<dbReference type="Gene3D" id="2.40.50.180">
    <property type="entry name" value="CheA-289, Domain 4"/>
    <property type="match status" value="3"/>
</dbReference>
<dbReference type="InterPro" id="IPR039315">
    <property type="entry name" value="CheW"/>
</dbReference>
<evidence type="ECO:0000256" key="3">
    <source>
        <dbReference type="ARBA" id="ARBA00022490"/>
    </source>
</evidence>
<protein>
    <recommendedName>
        <fullName evidence="2">Chemotaxis protein CheW</fullName>
    </recommendedName>
</protein>
<feature type="domain" description="CheW-like" evidence="4">
    <location>
        <begin position="198"/>
        <end position="342"/>
    </location>
</feature>
<gene>
    <name evidence="5" type="ORF">Mettu_2162</name>
</gene>
<evidence type="ECO:0000313" key="6">
    <source>
        <dbReference type="Proteomes" id="UP000004664"/>
    </source>
</evidence>
<organism evidence="5 6">
    <name type="scientific">Methylobacter tundripaludum (strain ATCC BAA-1195 / DSM 17260 / SV96)</name>
    <dbReference type="NCBI Taxonomy" id="697282"/>
    <lineage>
        <taxon>Bacteria</taxon>
        <taxon>Pseudomonadati</taxon>
        <taxon>Pseudomonadota</taxon>
        <taxon>Gammaproteobacteria</taxon>
        <taxon>Methylococcales</taxon>
        <taxon>Methylococcaceae</taxon>
        <taxon>Methylobacter</taxon>
    </lineage>
</organism>
<dbReference type="PANTHER" id="PTHR22617:SF45">
    <property type="entry name" value="CHEMOTAXIS PROTEIN CHEW"/>
    <property type="match status" value="1"/>
</dbReference>
<reference evidence="5 6" key="1">
    <citation type="submission" date="2011-06" db="EMBL/GenBank/DDBJ databases">
        <title>Genomic sequence of Methylobacter tundripaludum SV96.</title>
        <authorList>
            <consortium name="US DOE Joint Genome Institute"/>
            <person name="Lucas S."/>
            <person name="Han J."/>
            <person name="Lapidus A."/>
            <person name="Cheng J.-F."/>
            <person name="Goodwin L."/>
            <person name="Pitluck S."/>
            <person name="Held B."/>
            <person name="Detter J.C."/>
            <person name="Han C."/>
            <person name="Tapia R."/>
            <person name="Land M."/>
            <person name="Hauser L."/>
            <person name="Kyrpides N."/>
            <person name="Ivanova N."/>
            <person name="Ovchinnikova G."/>
            <person name="Pagani I."/>
            <person name="Klotz M.G."/>
            <person name="Dispirito A.A."/>
            <person name="Murrell J.C."/>
            <person name="Dunfield P."/>
            <person name="Kalyuzhnaya M.G."/>
            <person name="Svenning M."/>
            <person name="Trotsenko Y.A."/>
            <person name="Stein L.Y."/>
            <person name="Woyke T."/>
        </authorList>
    </citation>
    <scope>NUCLEOTIDE SEQUENCE [LARGE SCALE GENOMIC DNA]</scope>
    <source>
        <strain evidence="6">ATCC BAA-1195 / DSM 17260 / SV96</strain>
    </source>
</reference>
<dbReference type="eggNOG" id="COG0835">
    <property type="taxonomic scope" value="Bacteria"/>
</dbReference>
<keyword evidence="3" id="KW-0963">Cytoplasm</keyword>
<dbReference type="GO" id="GO:0005829">
    <property type="term" value="C:cytosol"/>
    <property type="evidence" value="ECO:0007669"/>
    <property type="project" value="TreeGrafter"/>
</dbReference>
<dbReference type="HOGENOM" id="CLU_040928_0_0_6"/>
<proteinExistence type="predicted"/>
<dbReference type="Gene3D" id="2.30.30.40">
    <property type="entry name" value="SH3 Domains"/>
    <property type="match status" value="3"/>
</dbReference>
<sequence length="523" mass="57519">MTTETLEQREDAPSVDGATVDVQESNIRQFVTFIAGDEVFAVDMAPVQEIIRVPEVVRVPLAPHTLEGLANLRGKVLPIISLRRIFGFGDQEYDDSTRAVVIDLGQPLGFVVDRVASVVGVEPSKIDDVDSIRGTVDTELLSGLLKDVGGHEMIMVLDFAKLIAAEFADIASLSRSTAGEHLVGNRTDEEEAEKLSDELQLVSFAVAGQEYAISIEDVQEIVQVPEHIVHVPHSESHVLGVMTLRNRLLPLVSLRRMFGLPTQDADEHSRIVVVALGNASVGVVMDSVNEVLRVPKVYVDNMPGLFARDGDLSDITEICRLDEGKRLVSIISVGNMFRHSAIKEALSTVDNLREEAIGQDVVEGQDDDRIEDDEQMVVFRLDKEEFGVPIDSVQEIVRVPEELTHVPRAPAFVEGVINLRGAVLPVIDQRLRLGLATTERNDRQRIMVFLFDGVRTGFIVDSVTEVLKIPKAAIEVAPSLSGEQTRLIGRVANLEKQKRLIQLIDPSQLIESQDLKSLAQLAP</sequence>
<dbReference type="GO" id="GO:0006935">
    <property type="term" value="P:chemotaxis"/>
    <property type="evidence" value="ECO:0007669"/>
    <property type="project" value="InterPro"/>
</dbReference>
<dbReference type="Proteomes" id="UP000004664">
    <property type="component" value="Unassembled WGS sequence"/>
</dbReference>
<keyword evidence="6" id="KW-1185">Reference proteome</keyword>
<accession>G3IWV8</accession>
<feature type="domain" description="CheW-like" evidence="4">
    <location>
        <begin position="27"/>
        <end position="168"/>
    </location>
</feature>
<dbReference type="SUPFAM" id="SSF50341">
    <property type="entry name" value="CheW-like"/>
    <property type="match status" value="3"/>
</dbReference>
<name>G3IWV8_METTV</name>
<dbReference type="InterPro" id="IPR036061">
    <property type="entry name" value="CheW-like_dom_sf"/>
</dbReference>
<dbReference type="OrthoDB" id="9790406at2"/>
<dbReference type="PANTHER" id="PTHR22617">
    <property type="entry name" value="CHEMOTAXIS SENSOR HISTIDINE KINASE-RELATED"/>
    <property type="match status" value="1"/>
</dbReference>
<dbReference type="AlphaFoldDB" id="G3IWV8"/>
<feature type="domain" description="CheW-like" evidence="4">
    <location>
        <begin position="373"/>
        <end position="515"/>
    </location>
</feature>
<comment type="subcellular location">
    <subcellularLocation>
        <location evidence="1">Cytoplasm</location>
    </subcellularLocation>
</comment>
<dbReference type="STRING" id="697282.Mettu_2162"/>
<dbReference type="RefSeq" id="WP_006891475.1">
    <property type="nucleotide sequence ID" value="NZ_JH109152.1"/>
</dbReference>
<dbReference type="Pfam" id="PF01584">
    <property type="entry name" value="CheW"/>
    <property type="match status" value="3"/>
</dbReference>
<evidence type="ECO:0000259" key="4">
    <source>
        <dbReference type="PROSITE" id="PS50851"/>
    </source>
</evidence>
<dbReference type="EMBL" id="JH109152">
    <property type="protein sequence ID" value="EGW23313.1"/>
    <property type="molecule type" value="Genomic_DNA"/>
</dbReference>